<evidence type="ECO:0000313" key="2">
    <source>
        <dbReference type="Proteomes" id="UP000006514"/>
    </source>
</evidence>
<proteinExistence type="predicted"/>
<reference evidence="2" key="1">
    <citation type="journal article" date="2012" name="Science">
        <title>The Paleozoic origin of enzymatic lignin decomposition reconstructed from 31 fungal genomes.</title>
        <authorList>
            <person name="Floudas D."/>
            <person name="Binder M."/>
            <person name="Riley R."/>
            <person name="Barry K."/>
            <person name="Blanchette R.A."/>
            <person name="Henrissat B."/>
            <person name="Martinez A.T."/>
            <person name="Otillar R."/>
            <person name="Spatafora J.W."/>
            <person name="Yadav J.S."/>
            <person name="Aerts A."/>
            <person name="Benoit I."/>
            <person name="Boyd A."/>
            <person name="Carlson A."/>
            <person name="Copeland A."/>
            <person name="Coutinho P.M."/>
            <person name="de Vries R.P."/>
            <person name="Ferreira P."/>
            <person name="Findley K."/>
            <person name="Foster B."/>
            <person name="Gaskell J."/>
            <person name="Glotzer D."/>
            <person name="Gorecki P."/>
            <person name="Heitman J."/>
            <person name="Hesse C."/>
            <person name="Hori C."/>
            <person name="Igarashi K."/>
            <person name="Jurgens J.A."/>
            <person name="Kallen N."/>
            <person name="Kersten P."/>
            <person name="Kohler A."/>
            <person name="Kuees U."/>
            <person name="Kumar T.K.A."/>
            <person name="Kuo A."/>
            <person name="LaButti K."/>
            <person name="Larrondo L.F."/>
            <person name="Lindquist E."/>
            <person name="Ling A."/>
            <person name="Lombard V."/>
            <person name="Lucas S."/>
            <person name="Lundell T."/>
            <person name="Martin R."/>
            <person name="McLaughlin D.J."/>
            <person name="Morgenstern I."/>
            <person name="Morin E."/>
            <person name="Murat C."/>
            <person name="Nagy L.G."/>
            <person name="Nolan M."/>
            <person name="Ohm R.A."/>
            <person name="Patyshakuliyeva A."/>
            <person name="Rokas A."/>
            <person name="Ruiz-Duenas F.J."/>
            <person name="Sabat G."/>
            <person name="Salamov A."/>
            <person name="Samejima M."/>
            <person name="Schmutz J."/>
            <person name="Slot J.C."/>
            <person name="St John F."/>
            <person name="Stenlid J."/>
            <person name="Sun H."/>
            <person name="Sun S."/>
            <person name="Syed K."/>
            <person name="Tsang A."/>
            <person name="Wiebenga A."/>
            <person name="Young D."/>
            <person name="Pisabarro A."/>
            <person name="Eastwood D.C."/>
            <person name="Martin F."/>
            <person name="Cullen D."/>
            <person name="Grigoriev I.V."/>
            <person name="Hibbett D.S."/>
        </authorList>
    </citation>
    <scope>NUCLEOTIDE SEQUENCE [LARGE SCALE GENOMIC DNA]</scope>
    <source>
        <strain evidence="2">TFB10046</strain>
    </source>
</reference>
<evidence type="ECO:0008006" key="3">
    <source>
        <dbReference type="Google" id="ProtNLM"/>
    </source>
</evidence>
<accession>J0DBJ8</accession>
<gene>
    <name evidence="1" type="ORF">AURDEDRAFT_38311</name>
</gene>
<keyword evidence="2" id="KW-1185">Reference proteome</keyword>
<dbReference type="OrthoDB" id="2205812at2759"/>
<dbReference type="InParanoid" id="J0DBJ8"/>
<dbReference type="KEGG" id="adl:AURDEDRAFT_38311"/>
<name>J0DBJ8_AURST</name>
<sequence>MIRRSHLRGFTIPGAPKRLIISLFADDTCVFLSEFDNPADLKKILDTWCLAAGAKFNVGKTEIVPLGNLPFRSRLLETKRMCADGEPFDEGTKIAAQGEPVRLLGVYIGNDVDQHAPWEAIITSIEKTLDSWSLRTLTMTGKAIVAKSIVAGKTQYLGMVQGMPNSIQERITKLVMDFIW</sequence>
<dbReference type="EMBL" id="JH687832">
    <property type="protein sequence ID" value="EJD37976.1"/>
    <property type="molecule type" value="Genomic_DNA"/>
</dbReference>
<dbReference type="AlphaFoldDB" id="J0DBJ8"/>
<dbReference type="eggNOG" id="ENOG502SCY7">
    <property type="taxonomic scope" value="Eukaryota"/>
</dbReference>
<dbReference type="Proteomes" id="UP000006514">
    <property type="component" value="Unassembled WGS sequence"/>
</dbReference>
<organism evidence="1 2">
    <name type="scientific">Auricularia subglabra (strain TFB-10046 / SS5)</name>
    <name type="common">White-rot fungus</name>
    <name type="synonym">Auricularia delicata (strain TFB10046)</name>
    <dbReference type="NCBI Taxonomy" id="717982"/>
    <lineage>
        <taxon>Eukaryota</taxon>
        <taxon>Fungi</taxon>
        <taxon>Dikarya</taxon>
        <taxon>Basidiomycota</taxon>
        <taxon>Agaricomycotina</taxon>
        <taxon>Agaricomycetes</taxon>
        <taxon>Auriculariales</taxon>
        <taxon>Auriculariaceae</taxon>
        <taxon>Auricularia</taxon>
    </lineage>
</organism>
<feature type="non-terminal residue" evidence="1">
    <location>
        <position position="180"/>
    </location>
</feature>
<protein>
    <recommendedName>
        <fullName evidence="3">Reverse transcriptase domain-containing protein</fullName>
    </recommendedName>
</protein>
<evidence type="ECO:0000313" key="1">
    <source>
        <dbReference type="EMBL" id="EJD37976.1"/>
    </source>
</evidence>